<evidence type="ECO:0000313" key="2">
    <source>
        <dbReference type="EMBL" id="TDO41890.1"/>
    </source>
</evidence>
<evidence type="ECO:0000256" key="1">
    <source>
        <dbReference type="SAM" id="SignalP"/>
    </source>
</evidence>
<proteinExistence type="predicted"/>
<accession>A0A4R6JYI5</accession>
<dbReference type="NCBIfam" id="TIGR02913">
    <property type="entry name" value="HAF_rpt"/>
    <property type="match status" value="4"/>
</dbReference>
<gene>
    <name evidence="2" type="ORF">C8E87_5648</name>
</gene>
<name>A0A4R6JYI5_9ACTN</name>
<dbReference type="RefSeq" id="WP_133875859.1">
    <property type="nucleotide sequence ID" value="NZ_BOMD01000064.1"/>
</dbReference>
<protein>
    <submittedName>
        <fullName evidence="2">Putative HAF family extracellular repeat protein</fullName>
    </submittedName>
</protein>
<feature type="chain" id="PRO_5038997294" evidence="1">
    <location>
        <begin position="22"/>
        <end position="343"/>
    </location>
</feature>
<organism evidence="2 3">
    <name type="scientific">Paractinoplanes brasiliensis</name>
    <dbReference type="NCBI Taxonomy" id="52695"/>
    <lineage>
        <taxon>Bacteria</taxon>
        <taxon>Bacillati</taxon>
        <taxon>Actinomycetota</taxon>
        <taxon>Actinomycetes</taxon>
        <taxon>Micromonosporales</taxon>
        <taxon>Micromonosporaceae</taxon>
        <taxon>Paractinoplanes</taxon>
    </lineage>
</organism>
<dbReference type="AlphaFoldDB" id="A0A4R6JYI5"/>
<comment type="caution">
    <text evidence="2">The sequence shown here is derived from an EMBL/GenBank/DDBJ whole genome shotgun (WGS) entry which is preliminary data.</text>
</comment>
<dbReference type="InterPro" id="IPR014262">
    <property type="entry name" value="HAF_rpt"/>
</dbReference>
<feature type="signal peptide" evidence="1">
    <location>
        <begin position="1"/>
        <end position="21"/>
    </location>
</feature>
<dbReference type="OrthoDB" id="3985792at2"/>
<keyword evidence="1" id="KW-0732">Signal</keyword>
<evidence type="ECO:0000313" key="3">
    <source>
        <dbReference type="Proteomes" id="UP000294901"/>
    </source>
</evidence>
<sequence length="343" mass="36259">MARLVRILVATTCAIVATAAAAGPAAAGEAARLPWQYRAVPLVGVDGERAGAFAMNDSGQVVGQFETADRALHPFRWERGRMTDLGVLETGPDERGMARDINAHGDVVGSSDRGGLQRAVLWRRGHIVDLGDLGSGSSYASAINDRGQIVGTSWTADGEPRGFIWQHGRMRDLGVGGFTQPLDINNKGQVVGWSGRGVEGPQYAFLWQHGTVTWLTTSTRSRAHAINDRGEIVGSITDGTTEPISRAVRWLHGRMTFLGSLPGGNASGAVAINEHGVILGSGNVAPFSADEHAFLYSRGTLRDLTLAGVPAEVAHGVRDINNRGQLLIAATLYIPVGRDSGAV</sequence>
<keyword evidence="3" id="KW-1185">Reference proteome</keyword>
<reference evidence="2 3" key="1">
    <citation type="submission" date="2019-03" db="EMBL/GenBank/DDBJ databases">
        <title>Sequencing the genomes of 1000 actinobacteria strains.</title>
        <authorList>
            <person name="Klenk H.-P."/>
        </authorList>
    </citation>
    <scope>NUCLEOTIDE SEQUENCE [LARGE SCALE GENOMIC DNA]</scope>
    <source>
        <strain evidence="2 3">DSM 43805</strain>
    </source>
</reference>
<dbReference type="Proteomes" id="UP000294901">
    <property type="component" value="Unassembled WGS sequence"/>
</dbReference>
<dbReference type="EMBL" id="SNWR01000001">
    <property type="protein sequence ID" value="TDO41890.1"/>
    <property type="molecule type" value="Genomic_DNA"/>
</dbReference>